<dbReference type="InterPro" id="IPR058792">
    <property type="entry name" value="Beta-barrel_RND_2"/>
</dbReference>
<dbReference type="GO" id="GO:0060003">
    <property type="term" value="P:copper ion export"/>
    <property type="evidence" value="ECO:0007669"/>
    <property type="project" value="TreeGrafter"/>
</dbReference>
<dbReference type="OrthoDB" id="9806939at2"/>
<sequence length="575" mass="63006">MNSTQETTSGKKSSSASKIVLLGIGLVIGVIVTLISYKFMLGETASSSASMQATESEPLYWVAPMDPNFKRDKPGLSPMGMDLVPVYADDENGGGKDSPGTIRIDPNVVNNLGVKTAKVQRRALDVTIKTVGYVQYNEDTLVHVHPRVEGWIEVLNVKAAGEYVKKGEPLFALYSPELVNAQEEFLLAVKRANRNLMAAAKSRLQALQMPKIAIDKLVESEKVQQTVVFTASQTGFVDNLNIREGFYVKPGMTLMSIAALDEVWVDAEIFERQSNLVKLGLPVVMTMEYLPGKTWEGQVDYIYPTMDASTRTLRARLRFSNEDYFLKPNMFAQVSIFTGKSAMHKSSDENMHELMQESQVDELNIVVPSEAVIRTGTQNRVVLALGDGKFKSVEVNIGNVVEIVTDPNAPHSGHTTMKAALKSGNYTEVLSGLMDGDTVVTSAQFLLDSESSISSDFIRIGGELDRSKTALAEGEDEKMNDMSNMSNMSDMGGMSGMGGMNEPVWVEATVDDAMPEERMVRLTHGDIDDWGMPGMTMNFVVAEDVDFTQLAEGQTLQVLLQKPESGMFEVVGVKP</sequence>
<accession>G4QNM3</accession>
<evidence type="ECO:0000313" key="8">
    <source>
        <dbReference type="EMBL" id="AEP31581.1"/>
    </source>
</evidence>
<keyword evidence="3" id="KW-0812">Transmembrane</keyword>
<dbReference type="GO" id="GO:0015679">
    <property type="term" value="P:plasma membrane copper ion transport"/>
    <property type="evidence" value="ECO:0007669"/>
    <property type="project" value="TreeGrafter"/>
</dbReference>
<keyword evidence="3" id="KW-1133">Transmembrane helix</keyword>
<feature type="domain" description="CusB-like barrel-sandwich hybrid" evidence="6">
    <location>
        <begin position="142"/>
        <end position="258"/>
    </location>
</feature>
<dbReference type="PANTHER" id="PTHR30097:SF15">
    <property type="entry name" value="CATION EFFLUX SYSTEM PROTEIN CUSB"/>
    <property type="match status" value="1"/>
</dbReference>
<dbReference type="Pfam" id="PF19335">
    <property type="entry name" value="HMBD"/>
    <property type="match status" value="1"/>
</dbReference>
<dbReference type="Pfam" id="PF25954">
    <property type="entry name" value="Beta-barrel_RND_2"/>
    <property type="match status" value="1"/>
</dbReference>
<proteinExistence type="inferred from homology"/>
<dbReference type="PANTHER" id="PTHR30097">
    <property type="entry name" value="CATION EFFLUX SYSTEM PROTEIN CUSB"/>
    <property type="match status" value="1"/>
</dbReference>
<keyword evidence="3" id="KW-0472">Membrane</keyword>
<evidence type="ECO:0000256" key="3">
    <source>
        <dbReference type="SAM" id="Phobius"/>
    </source>
</evidence>
<name>G4QNM3_GLANF</name>
<feature type="transmembrane region" description="Helical" evidence="3">
    <location>
        <begin position="20"/>
        <end position="40"/>
    </location>
</feature>
<dbReference type="InterPro" id="IPR021647">
    <property type="entry name" value="CusF_Ec"/>
</dbReference>
<keyword evidence="2" id="KW-0813">Transport</keyword>
<comment type="similarity">
    <text evidence="1">Belongs to the membrane fusion protein (MFP) (TC 8.A.1) family.</text>
</comment>
<dbReference type="FunFam" id="2.40.30.170:FF:000010">
    <property type="entry name" value="Efflux RND transporter periplasmic adaptor subunit"/>
    <property type="match status" value="1"/>
</dbReference>
<gene>
    <name evidence="8" type="primary">cusB</name>
    <name evidence="8" type="ordered locus">GNIT_3487</name>
</gene>
<feature type="domain" description="Heavy metal binding" evidence="4">
    <location>
        <begin position="60"/>
        <end position="86"/>
    </location>
</feature>
<reference evidence="8 9" key="1">
    <citation type="journal article" date="2011" name="J. Bacteriol.">
        <title>Complete genome sequence of seawater bacterium Glaciecola nitratireducens FR1064T.</title>
        <authorList>
            <person name="Bian F."/>
            <person name="Qin Q.L."/>
            <person name="Xie B.B."/>
            <person name="Shu Y.L."/>
            <person name="Zhang X.Y."/>
            <person name="Yu Y."/>
            <person name="Chen B."/>
            <person name="Chen X.L."/>
            <person name="Zhou B.C."/>
            <person name="Zhang Y.Z."/>
        </authorList>
    </citation>
    <scope>NUCLEOTIDE SEQUENCE [LARGE SCALE GENOMIC DNA]</scope>
    <source>
        <strain evidence="9">JCM 12485 / KCTC 12276 / FR1064</strain>
    </source>
</reference>
<dbReference type="Pfam" id="PF25919">
    <property type="entry name" value="BSH_CusB"/>
    <property type="match status" value="1"/>
</dbReference>
<dbReference type="HOGENOM" id="CLU_018816_13_1_6"/>
<dbReference type="Gene3D" id="2.40.50.320">
    <property type="entry name" value="Copper binding periplasmic protein CusF"/>
    <property type="match status" value="1"/>
</dbReference>
<evidence type="ECO:0000256" key="2">
    <source>
        <dbReference type="ARBA" id="ARBA00022448"/>
    </source>
</evidence>
<dbReference type="Pfam" id="PF11604">
    <property type="entry name" value="CusF_Ec"/>
    <property type="match status" value="1"/>
</dbReference>
<evidence type="ECO:0000259" key="4">
    <source>
        <dbReference type="Pfam" id="PF19335"/>
    </source>
</evidence>
<dbReference type="InterPro" id="IPR058791">
    <property type="entry name" value="3HB_CusB"/>
</dbReference>
<evidence type="ECO:0000259" key="7">
    <source>
        <dbReference type="Pfam" id="PF25954"/>
    </source>
</evidence>
<dbReference type="eggNOG" id="COG5569">
    <property type="taxonomic scope" value="Bacteria"/>
</dbReference>
<dbReference type="Proteomes" id="UP000009282">
    <property type="component" value="Chromosome"/>
</dbReference>
<dbReference type="eggNOG" id="COG0845">
    <property type="taxonomic scope" value="Bacteria"/>
</dbReference>
<dbReference type="GO" id="GO:0030288">
    <property type="term" value="C:outer membrane-bounded periplasmic space"/>
    <property type="evidence" value="ECO:0007669"/>
    <property type="project" value="TreeGrafter"/>
</dbReference>
<evidence type="ECO:0000313" key="9">
    <source>
        <dbReference type="Proteomes" id="UP000009282"/>
    </source>
</evidence>
<dbReference type="InterPro" id="IPR051909">
    <property type="entry name" value="MFP_Cation_Efflux"/>
</dbReference>
<organism evidence="8 9">
    <name type="scientific">Glaciecola nitratireducens (strain JCM 12485 / KCTC 12276 / FR1064)</name>
    <dbReference type="NCBI Taxonomy" id="1085623"/>
    <lineage>
        <taxon>Bacteria</taxon>
        <taxon>Pseudomonadati</taxon>
        <taxon>Pseudomonadota</taxon>
        <taxon>Gammaproteobacteria</taxon>
        <taxon>Alteromonadales</taxon>
        <taxon>Alteromonadaceae</taxon>
        <taxon>Brumicola</taxon>
    </lineage>
</organism>
<dbReference type="GO" id="GO:0046914">
    <property type="term" value="F:transition metal ion binding"/>
    <property type="evidence" value="ECO:0007669"/>
    <property type="project" value="TreeGrafter"/>
</dbReference>
<feature type="domain" description="CusB-like three alpha-helical bundle" evidence="5">
    <location>
        <begin position="177"/>
        <end position="225"/>
    </location>
</feature>
<evidence type="ECO:0000259" key="5">
    <source>
        <dbReference type="Pfam" id="PF25869"/>
    </source>
</evidence>
<dbReference type="AlphaFoldDB" id="G4QNM3"/>
<dbReference type="Gene3D" id="6.10.140.730">
    <property type="match status" value="1"/>
</dbReference>
<evidence type="ECO:0000259" key="6">
    <source>
        <dbReference type="Pfam" id="PF25919"/>
    </source>
</evidence>
<dbReference type="SUPFAM" id="SSF111369">
    <property type="entry name" value="HlyD-like secretion proteins"/>
    <property type="match status" value="1"/>
</dbReference>
<dbReference type="InterPro" id="IPR042230">
    <property type="entry name" value="CusF_sf"/>
</dbReference>
<dbReference type="Gene3D" id="2.40.420.20">
    <property type="match status" value="1"/>
</dbReference>
<dbReference type="Gene3D" id="2.40.30.170">
    <property type="match status" value="1"/>
</dbReference>
<evidence type="ECO:0000256" key="1">
    <source>
        <dbReference type="ARBA" id="ARBA00009477"/>
    </source>
</evidence>
<dbReference type="EMBL" id="CP003060">
    <property type="protein sequence ID" value="AEP31581.1"/>
    <property type="molecule type" value="Genomic_DNA"/>
</dbReference>
<dbReference type="InterPro" id="IPR058790">
    <property type="entry name" value="BSH_CusB"/>
</dbReference>
<dbReference type="InterPro" id="IPR045800">
    <property type="entry name" value="HMBD"/>
</dbReference>
<dbReference type="KEGG" id="gni:GNIT_3487"/>
<dbReference type="Pfam" id="PF25869">
    <property type="entry name" value="3HB_CusB"/>
    <property type="match status" value="1"/>
</dbReference>
<keyword evidence="9" id="KW-1185">Reference proteome</keyword>
<dbReference type="STRING" id="1085623.GNIT_3487"/>
<feature type="domain" description="CusB-like beta-barrel" evidence="7">
    <location>
        <begin position="262"/>
        <end position="336"/>
    </location>
</feature>
<protein>
    <submittedName>
        <fullName evidence="8">Putative cation efflux system protein</fullName>
    </submittedName>
</protein>